<keyword evidence="2" id="KW-0269">Exonuclease</keyword>
<accession>A0A9D2G470</accession>
<dbReference type="GO" id="GO:0005829">
    <property type="term" value="C:cytosol"/>
    <property type="evidence" value="ECO:0007669"/>
    <property type="project" value="TreeGrafter"/>
</dbReference>
<reference evidence="2" key="2">
    <citation type="submission" date="2021-04" db="EMBL/GenBank/DDBJ databases">
        <authorList>
            <person name="Gilroy R."/>
        </authorList>
    </citation>
    <scope>NUCLEOTIDE SEQUENCE</scope>
    <source>
        <strain evidence="2">ChiW7-2402</strain>
    </source>
</reference>
<dbReference type="InterPro" id="IPR013520">
    <property type="entry name" value="Ribonucl_H"/>
</dbReference>
<dbReference type="Pfam" id="PF00929">
    <property type="entry name" value="RNase_T"/>
    <property type="match status" value="1"/>
</dbReference>
<dbReference type="SUPFAM" id="SSF53098">
    <property type="entry name" value="Ribonuclease H-like"/>
    <property type="match status" value="1"/>
</dbReference>
<dbReference type="GO" id="GO:0003676">
    <property type="term" value="F:nucleic acid binding"/>
    <property type="evidence" value="ECO:0007669"/>
    <property type="project" value="InterPro"/>
</dbReference>
<gene>
    <name evidence="2" type="ORF">H9964_00265</name>
</gene>
<evidence type="ECO:0000259" key="1">
    <source>
        <dbReference type="SMART" id="SM00479"/>
    </source>
</evidence>
<name>A0A9D2G470_9FIRM</name>
<sequence>MEEKVVVLDIETTGLRCGEEGADRILEIAAVKLEKLQKTETFHRYIACLEPLPEEVALLTGITDEMLADASPLAQALKEFAAFSEGAVLAAYHLPFDCQFLDHYGAKCGISFSQDRVDLLPLVRRVLGEELKDLRVSSVAEAMGEEDAPKTCSEIAEAFAKWLPQFAVREKEKEG</sequence>
<comment type="caution">
    <text evidence="2">The sequence shown here is derived from an EMBL/GenBank/DDBJ whole genome shotgun (WGS) entry which is preliminary data.</text>
</comment>
<dbReference type="CDD" id="cd06127">
    <property type="entry name" value="DEDDh"/>
    <property type="match status" value="1"/>
</dbReference>
<dbReference type="InterPro" id="IPR036397">
    <property type="entry name" value="RNaseH_sf"/>
</dbReference>
<keyword evidence="2" id="KW-0378">Hydrolase</keyword>
<evidence type="ECO:0000313" key="3">
    <source>
        <dbReference type="Proteomes" id="UP000824102"/>
    </source>
</evidence>
<organism evidence="2 3">
    <name type="scientific">Candidatus Gallimonas intestinavium</name>
    <dbReference type="NCBI Taxonomy" id="2838603"/>
    <lineage>
        <taxon>Bacteria</taxon>
        <taxon>Bacillati</taxon>
        <taxon>Bacillota</taxon>
        <taxon>Clostridia</taxon>
        <taxon>Candidatus Gallimonas</taxon>
    </lineage>
</organism>
<dbReference type="AlphaFoldDB" id="A0A9D2G470"/>
<dbReference type="Proteomes" id="UP000824102">
    <property type="component" value="Unassembled WGS sequence"/>
</dbReference>
<dbReference type="GO" id="GO:0008408">
    <property type="term" value="F:3'-5' exonuclease activity"/>
    <property type="evidence" value="ECO:0007669"/>
    <property type="project" value="TreeGrafter"/>
</dbReference>
<dbReference type="SMART" id="SM00479">
    <property type="entry name" value="EXOIII"/>
    <property type="match status" value="1"/>
</dbReference>
<reference evidence="2" key="1">
    <citation type="journal article" date="2021" name="PeerJ">
        <title>Extensive microbial diversity within the chicken gut microbiome revealed by metagenomics and culture.</title>
        <authorList>
            <person name="Gilroy R."/>
            <person name="Ravi A."/>
            <person name="Getino M."/>
            <person name="Pursley I."/>
            <person name="Horton D.L."/>
            <person name="Alikhan N.F."/>
            <person name="Baker D."/>
            <person name="Gharbi K."/>
            <person name="Hall N."/>
            <person name="Watson M."/>
            <person name="Adriaenssens E.M."/>
            <person name="Foster-Nyarko E."/>
            <person name="Jarju S."/>
            <person name="Secka A."/>
            <person name="Antonio M."/>
            <person name="Oren A."/>
            <person name="Chaudhuri R.R."/>
            <person name="La Ragione R."/>
            <person name="Hildebrand F."/>
            <person name="Pallen M.J."/>
        </authorList>
    </citation>
    <scope>NUCLEOTIDE SEQUENCE</scope>
    <source>
        <strain evidence="2">ChiW7-2402</strain>
    </source>
</reference>
<protein>
    <submittedName>
        <fullName evidence="2">3'-5' exonuclease</fullName>
    </submittedName>
</protein>
<proteinExistence type="predicted"/>
<dbReference type="Gene3D" id="3.30.420.10">
    <property type="entry name" value="Ribonuclease H-like superfamily/Ribonuclease H"/>
    <property type="match status" value="1"/>
</dbReference>
<feature type="domain" description="Exonuclease" evidence="1">
    <location>
        <begin position="4"/>
        <end position="168"/>
    </location>
</feature>
<keyword evidence="2" id="KW-0540">Nuclease</keyword>
<dbReference type="InterPro" id="IPR012337">
    <property type="entry name" value="RNaseH-like_sf"/>
</dbReference>
<dbReference type="PANTHER" id="PTHR30231:SF41">
    <property type="entry name" value="DNA POLYMERASE III SUBUNIT EPSILON"/>
    <property type="match status" value="1"/>
</dbReference>
<dbReference type="GO" id="GO:0045004">
    <property type="term" value="P:DNA replication proofreading"/>
    <property type="evidence" value="ECO:0007669"/>
    <property type="project" value="TreeGrafter"/>
</dbReference>
<dbReference type="EMBL" id="DXBB01000005">
    <property type="protein sequence ID" value="HIZ71996.1"/>
    <property type="molecule type" value="Genomic_DNA"/>
</dbReference>
<dbReference type="PANTHER" id="PTHR30231">
    <property type="entry name" value="DNA POLYMERASE III SUBUNIT EPSILON"/>
    <property type="match status" value="1"/>
</dbReference>
<evidence type="ECO:0000313" key="2">
    <source>
        <dbReference type="EMBL" id="HIZ71996.1"/>
    </source>
</evidence>